<reference evidence="9 10" key="1">
    <citation type="journal article" date="2021" name="J. Hered.">
        <title>A chromosome-level genome assembly of the parasitoid wasp, Cotesia glomerata (Hymenoptera: Braconidae).</title>
        <authorList>
            <person name="Pinto B.J."/>
            <person name="Weis J.J."/>
            <person name="Gamble T."/>
            <person name="Ode P.J."/>
            <person name="Paul R."/>
            <person name="Zaspel J.M."/>
        </authorList>
    </citation>
    <scope>NUCLEOTIDE SEQUENCE [LARGE SCALE GENOMIC DNA]</scope>
    <source>
        <strain evidence="9">CgM1</strain>
    </source>
</reference>
<feature type="transmembrane region" description="Helical" evidence="8">
    <location>
        <begin position="245"/>
        <end position="269"/>
    </location>
</feature>
<evidence type="ECO:0000256" key="1">
    <source>
        <dbReference type="ARBA" id="ARBA00004127"/>
    </source>
</evidence>
<dbReference type="SUPFAM" id="SSF63877">
    <property type="entry name" value="Methuselah ectodomain"/>
    <property type="match status" value="1"/>
</dbReference>
<name>A0AAV7IW62_COTGL</name>
<evidence type="ECO:0000256" key="3">
    <source>
        <dbReference type="ARBA" id="ARBA00022692"/>
    </source>
</evidence>
<dbReference type="GO" id="GO:0004930">
    <property type="term" value="F:G protein-coupled receptor activity"/>
    <property type="evidence" value="ECO:0007669"/>
    <property type="project" value="UniProtKB-KW"/>
</dbReference>
<evidence type="ECO:0000313" key="9">
    <source>
        <dbReference type="EMBL" id="KAH0561012.1"/>
    </source>
</evidence>
<accession>A0AAV7IW62</accession>
<dbReference type="EMBL" id="JAHXZJ010000374">
    <property type="protein sequence ID" value="KAH0561012.1"/>
    <property type="molecule type" value="Genomic_DNA"/>
</dbReference>
<evidence type="ECO:0000256" key="4">
    <source>
        <dbReference type="ARBA" id="ARBA00022989"/>
    </source>
</evidence>
<dbReference type="Proteomes" id="UP000826195">
    <property type="component" value="Unassembled WGS sequence"/>
</dbReference>
<dbReference type="AlphaFoldDB" id="A0AAV7IW62"/>
<gene>
    <name evidence="9" type="ORF">KQX54_011073</name>
</gene>
<dbReference type="PANTHER" id="PTHR46953:SF1">
    <property type="entry name" value="G-PROTEIN COUPLED RECEPTOR MTH-LIKE 1-RELATED"/>
    <property type="match status" value="1"/>
</dbReference>
<sequence>MLKCCKNGEELAISNNDPKSEFACVKSNTTWIPTIYSPSQTNFLSVIPNEWIIHEAIKPTCTENRTLTPILCSNISPCIIFDKGHAILDAAGSNTHISPSEYCADSKALLVCTVRKVEADWATSTIRPRVSRCCGEHAAFYEQRHSCVNQKDVENAPPLLPNTSVSIDVVTGFPSCTRSNNYTIVGNTDVSVLQSDGSLIVDGISLLSSQYCVERIKELDGKSKVFVCPEYAPQRPVNQDPDIRFMMYSISFIISSIFLGATLATGWLLPTSHHVLHWKCQTHHVLSLMLGDILMAIIQLAGDSLQGGTCKLLAGEKIFMLPRKVEHFAHPGTKGVSLKIECSVFVSVAWMLAAVYGGP</sequence>
<keyword evidence="5" id="KW-0297">G-protein coupled receptor</keyword>
<evidence type="ECO:0000256" key="7">
    <source>
        <dbReference type="ARBA" id="ARBA00023224"/>
    </source>
</evidence>
<dbReference type="InterPro" id="IPR052808">
    <property type="entry name" value="GPCR_Mth-like"/>
</dbReference>
<evidence type="ECO:0000256" key="8">
    <source>
        <dbReference type="SAM" id="Phobius"/>
    </source>
</evidence>
<keyword evidence="4 8" id="KW-1133">Transmembrane helix</keyword>
<evidence type="ECO:0000256" key="6">
    <source>
        <dbReference type="ARBA" id="ARBA00023170"/>
    </source>
</evidence>
<evidence type="ECO:0000256" key="5">
    <source>
        <dbReference type="ARBA" id="ARBA00023040"/>
    </source>
</evidence>
<comment type="caution">
    <text evidence="9">The sequence shown here is derived from an EMBL/GenBank/DDBJ whole genome shotgun (WGS) entry which is preliminary data.</text>
</comment>
<dbReference type="PANTHER" id="PTHR46953">
    <property type="entry name" value="G-PROTEIN COUPLED RECEPTOR MTH-LIKE 1-RELATED"/>
    <property type="match status" value="1"/>
</dbReference>
<comment type="similarity">
    <text evidence="2">Belongs to the G-protein coupled receptor 2 family. Mth subfamily.</text>
</comment>
<keyword evidence="3 8" id="KW-0812">Transmembrane</keyword>
<proteinExistence type="inferred from homology"/>
<dbReference type="GO" id="GO:0012505">
    <property type="term" value="C:endomembrane system"/>
    <property type="evidence" value="ECO:0007669"/>
    <property type="project" value="UniProtKB-SubCell"/>
</dbReference>
<keyword evidence="10" id="KW-1185">Reference proteome</keyword>
<evidence type="ECO:0000256" key="2">
    <source>
        <dbReference type="ARBA" id="ARBA00008979"/>
    </source>
</evidence>
<keyword evidence="6" id="KW-0675">Receptor</keyword>
<keyword evidence="8" id="KW-0472">Membrane</keyword>
<dbReference type="InterPro" id="IPR036272">
    <property type="entry name" value="Methuselah_N_sf"/>
</dbReference>
<comment type="subcellular location">
    <subcellularLocation>
        <location evidence="1">Endomembrane system</location>
        <topology evidence="1">Multi-pass membrane protein</topology>
    </subcellularLocation>
</comment>
<evidence type="ECO:0000313" key="10">
    <source>
        <dbReference type="Proteomes" id="UP000826195"/>
    </source>
</evidence>
<keyword evidence="7" id="KW-0807">Transducer</keyword>
<organism evidence="9 10">
    <name type="scientific">Cotesia glomerata</name>
    <name type="common">Lepidopteran parasitic wasp</name>
    <name type="synonym">Apanteles glomeratus</name>
    <dbReference type="NCBI Taxonomy" id="32391"/>
    <lineage>
        <taxon>Eukaryota</taxon>
        <taxon>Metazoa</taxon>
        <taxon>Ecdysozoa</taxon>
        <taxon>Arthropoda</taxon>
        <taxon>Hexapoda</taxon>
        <taxon>Insecta</taxon>
        <taxon>Pterygota</taxon>
        <taxon>Neoptera</taxon>
        <taxon>Endopterygota</taxon>
        <taxon>Hymenoptera</taxon>
        <taxon>Apocrita</taxon>
        <taxon>Ichneumonoidea</taxon>
        <taxon>Braconidae</taxon>
        <taxon>Microgastrinae</taxon>
        <taxon>Cotesia</taxon>
    </lineage>
</organism>
<protein>
    <submittedName>
        <fullName evidence="9">Uncharacterized protein</fullName>
    </submittedName>
</protein>